<dbReference type="InterPro" id="IPR001901">
    <property type="entry name" value="Translocase_SecE/Sec61-g"/>
</dbReference>
<keyword evidence="7 9" id="KW-0811">Translocation</keyword>
<keyword evidence="6 9" id="KW-1133">Transmembrane helix</keyword>
<sequence length="60" mass="6975">MVKKFSNYLKDVQVEMTKVSWPTKDELRESTMIVIFLAIILAIYIFGIDTGLTNLMKMVF</sequence>
<dbReference type="GO" id="GO:0008320">
    <property type="term" value="F:protein transmembrane transporter activity"/>
    <property type="evidence" value="ECO:0007669"/>
    <property type="project" value="UniProtKB-UniRule"/>
</dbReference>
<keyword evidence="2 9" id="KW-0813">Transport</keyword>
<evidence type="ECO:0000256" key="1">
    <source>
        <dbReference type="ARBA" id="ARBA00004370"/>
    </source>
</evidence>
<evidence type="ECO:0000256" key="6">
    <source>
        <dbReference type="ARBA" id="ARBA00022989"/>
    </source>
</evidence>
<name>A0A532V035_UNCL8</name>
<evidence type="ECO:0000256" key="2">
    <source>
        <dbReference type="ARBA" id="ARBA00022448"/>
    </source>
</evidence>
<dbReference type="PROSITE" id="PS01067">
    <property type="entry name" value="SECE_SEC61G"/>
    <property type="match status" value="1"/>
</dbReference>
<reference evidence="10 11" key="1">
    <citation type="submission" date="2017-06" db="EMBL/GenBank/DDBJ databases">
        <title>Novel microbial phyla capable of carbon fixation and sulfur reduction in deep-sea sediments.</title>
        <authorList>
            <person name="Huang J."/>
            <person name="Baker B."/>
            <person name="Wang Y."/>
        </authorList>
    </citation>
    <scope>NUCLEOTIDE SEQUENCE [LARGE SCALE GENOMIC DNA]</scope>
    <source>
        <strain evidence="10">B3_LCP</strain>
    </source>
</reference>
<evidence type="ECO:0000256" key="7">
    <source>
        <dbReference type="ARBA" id="ARBA00023010"/>
    </source>
</evidence>
<evidence type="ECO:0000256" key="3">
    <source>
        <dbReference type="ARBA" id="ARBA00022475"/>
    </source>
</evidence>
<keyword evidence="4 9" id="KW-0812">Transmembrane</keyword>
<dbReference type="EMBL" id="NJBN01000005">
    <property type="protein sequence ID" value="TKJ40499.1"/>
    <property type="molecule type" value="Genomic_DNA"/>
</dbReference>
<dbReference type="NCBIfam" id="TIGR00964">
    <property type="entry name" value="secE_bact"/>
    <property type="match status" value="1"/>
</dbReference>
<dbReference type="Proteomes" id="UP000319619">
    <property type="component" value="Unassembled WGS sequence"/>
</dbReference>
<evidence type="ECO:0000256" key="9">
    <source>
        <dbReference type="HAMAP-Rule" id="MF_00422"/>
    </source>
</evidence>
<evidence type="ECO:0000256" key="8">
    <source>
        <dbReference type="ARBA" id="ARBA00023136"/>
    </source>
</evidence>
<dbReference type="GO" id="GO:0065002">
    <property type="term" value="P:intracellular protein transmembrane transport"/>
    <property type="evidence" value="ECO:0007669"/>
    <property type="project" value="UniProtKB-UniRule"/>
</dbReference>
<dbReference type="Pfam" id="PF00584">
    <property type="entry name" value="SecE"/>
    <property type="match status" value="1"/>
</dbReference>
<dbReference type="AlphaFoldDB" id="A0A532V035"/>
<comment type="function">
    <text evidence="9">Essential subunit of the Sec protein translocation channel SecYEG. Clamps together the 2 halves of SecY. May contact the channel plug during translocation.</text>
</comment>
<evidence type="ECO:0000256" key="5">
    <source>
        <dbReference type="ARBA" id="ARBA00022927"/>
    </source>
</evidence>
<evidence type="ECO:0000313" key="10">
    <source>
        <dbReference type="EMBL" id="TKJ40499.1"/>
    </source>
</evidence>
<comment type="subcellular location">
    <subcellularLocation>
        <location evidence="9">Cell membrane</location>
        <topology evidence="9">Single-pass membrane protein</topology>
    </subcellularLocation>
    <subcellularLocation>
        <location evidence="1">Membrane</location>
    </subcellularLocation>
</comment>
<proteinExistence type="inferred from homology"/>
<keyword evidence="3 9" id="KW-1003">Cell membrane</keyword>
<dbReference type="InterPro" id="IPR005807">
    <property type="entry name" value="SecE_bac"/>
</dbReference>
<accession>A0A532V035</accession>
<comment type="caution">
    <text evidence="10">The sequence shown here is derived from an EMBL/GenBank/DDBJ whole genome shotgun (WGS) entry which is preliminary data.</text>
</comment>
<keyword evidence="8 9" id="KW-0472">Membrane</keyword>
<evidence type="ECO:0000313" key="11">
    <source>
        <dbReference type="Proteomes" id="UP000319619"/>
    </source>
</evidence>
<dbReference type="GO" id="GO:0009306">
    <property type="term" value="P:protein secretion"/>
    <property type="evidence" value="ECO:0007669"/>
    <property type="project" value="UniProtKB-UniRule"/>
</dbReference>
<dbReference type="Gene3D" id="1.20.5.1030">
    <property type="entry name" value="Preprotein translocase secy subunit"/>
    <property type="match status" value="1"/>
</dbReference>
<dbReference type="PANTHER" id="PTHR33910">
    <property type="entry name" value="PROTEIN TRANSLOCASE SUBUNIT SECE"/>
    <property type="match status" value="1"/>
</dbReference>
<dbReference type="InterPro" id="IPR038379">
    <property type="entry name" value="SecE_sf"/>
</dbReference>
<dbReference type="GO" id="GO:0005886">
    <property type="term" value="C:plasma membrane"/>
    <property type="evidence" value="ECO:0007669"/>
    <property type="project" value="UniProtKB-SubCell"/>
</dbReference>
<gene>
    <name evidence="9 10" type="primary">secE</name>
    <name evidence="10" type="ORF">CEE37_08965</name>
</gene>
<comment type="subunit">
    <text evidence="9">Component of the Sec protein translocase complex. Heterotrimer consisting of SecY, SecE and SecG subunits. The heterotrimers can form oligomers, although 1 heterotrimer is thought to be able to translocate proteins. Interacts with the ribosome. Interacts with SecDF, and other proteins may be involved. Interacts with SecA.</text>
</comment>
<keyword evidence="5 9" id="KW-0653">Protein transport</keyword>
<feature type="transmembrane region" description="Helical" evidence="9">
    <location>
        <begin position="30"/>
        <end position="48"/>
    </location>
</feature>
<dbReference type="PANTHER" id="PTHR33910:SF1">
    <property type="entry name" value="PROTEIN TRANSLOCASE SUBUNIT SECE"/>
    <property type="match status" value="1"/>
</dbReference>
<protein>
    <recommendedName>
        <fullName evidence="9">Protein translocase subunit SecE</fullName>
    </recommendedName>
</protein>
<dbReference type="HAMAP" id="MF_00422">
    <property type="entry name" value="SecE"/>
    <property type="match status" value="1"/>
</dbReference>
<comment type="similarity">
    <text evidence="9">Belongs to the SecE/SEC61-gamma family.</text>
</comment>
<dbReference type="GO" id="GO:0043952">
    <property type="term" value="P:protein transport by the Sec complex"/>
    <property type="evidence" value="ECO:0007669"/>
    <property type="project" value="UniProtKB-UniRule"/>
</dbReference>
<dbReference type="GO" id="GO:0006605">
    <property type="term" value="P:protein targeting"/>
    <property type="evidence" value="ECO:0007669"/>
    <property type="project" value="UniProtKB-UniRule"/>
</dbReference>
<evidence type="ECO:0000256" key="4">
    <source>
        <dbReference type="ARBA" id="ARBA00022692"/>
    </source>
</evidence>
<organism evidence="10 11">
    <name type="scientific">candidate division LCP-89 bacterium B3_LCP</name>
    <dbReference type="NCBI Taxonomy" id="2012998"/>
    <lineage>
        <taxon>Bacteria</taxon>
        <taxon>Pseudomonadati</taxon>
        <taxon>Bacteria division LCP-89</taxon>
    </lineage>
</organism>